<name>A0ABZ0V6R5_9MICO</name>
<accession>A0ABZ0V6R5</accession>
<proteinExistence type="predicted"/>
<feature type="region of interest" description="Disordered" evidence="1">
    <location>
        <begin position="305"/>
        <end position="338"/>
    </location>
</feature>
<gene>
    <name evidence="2" type="ORF">T9R20_09325</name>
</gene>
<protein>
    <submittedName>
        <fullName evidence="2">Uncharacterized protein</fullName>
    </submittedName>
</protein>
<evidence type="ECO:0000256" key="1">
    <source>
        <dbReference type="SAM" id="MobiDB-lite"/>
    </source>
</evidence>
<evidence type="ECO:0000313" key="2">
    <source>
        <dbReference type="EMBL" id="WQB68919.1"/>
    </source>
</evidence>
<keyword evidence="3" id="KW-1185">Reference proteome</keyword>
<dbReference type="Proteomes" id="UP001324533">
    <property type="component" value="Chromosome"/>
</dbReference>
<evidence type="ECO:0000313" key="3">
    <source>
        <dbReference type="Proteomes" id="UP001324533"/>
    </source>
</evidence>
<reference evidence="2 3" key="1">
    <citation type="submission" date="2023-06" db="EMBL/GenBank/DDBJ databases">
        <title>Rock-solubilizing bacteria, Microbacterium invictum, promotes re-establishment of vegetation in rocky wasteland by accelerating rock bio-weathering and reshaping soil bacterial community.</title>
        <authorList>
            <person name="Liu C."/>
        </authorList>
    </citation>
    <scope>NUCLEOTIDE SEQUENCE [LARGE SCALE GENOMIC DNA]</scope>
    <source>
        <strain evidence="2 3">X-18</strain>
    </source>
</reference>
<sequence>MAIDSAHALLRSLRPVRRVDDTSAPWTGEVVRDPSGDACLLVDVNELGEGWAGWRIADSEHLLAPRDIVRTPSGHAALFPLCAERLIDVVRRRVDDRDPLSAGEALTVAVSVLRGHLDAETVSGSAEGSWWLTDDGRPVLALRSTGVSESAEILRLLAARFPSWGEVFGDVLAALGRERLSDRDAGSLEERMFALAQPQPLRIRATRGSPAMRDADPGVSARPVATRMGTRAAARAAAGEAPGQGLLRRISTLMDRELGDAVSKATTGVWRAARERGPRSRRRGLVIAAGASAVVLAIGLSWPSDTEPPSAAEPVATVSQTAPSAPLPQPSDAASTAPAAAAAATDLVALTDGLLTSRAACGSDPQCLESVMADPVRALPPGPSDLPSSARTVTFLDDLGGAAVLRVDGHATAEAASQLVIIVKIGERWLIRDIHDAGATP</sequence>
<dbReference type="EMBL" id="CP139779">
    <property type="protein sequence ID" value="WQB68919.1"/>
    <property type="molecule type" value="Genomic_DNA"/>
</dbReference>
<organism evidence="2 3">
    <name type="scientific">Microbacterium invictum</name>
    <dbReference type="NCBI Taxonomy" id="515415"/>
    <lineage>
        <taxon>Bacteria</taxon>
        <taxon>Bacillati</taxon>
        <taxon>Actinomycetota</taxon>
        <taxon>Actinomycetes</taxon>
        <taxon>Micrococcales</taxon>
        <taxon>Microbacteriaceae</taxon>
        <taxon>Microbacterium</taxon>
    </lineage>
</organism>
<dbReference type="RefSeq" id="WP_322409048.1">
    <property type="nucleotide sequence ID" value="NZ_CP139779.1"/>
</dbReference>